<evidence type="ECO:0008006" key="4">
    <source>
        <dbReference type="Google" id="ProtNLM"/>
    </source>
</evidence>
<dbReference type="SUPFAM" id="SSF54427">
    <property type="entry name" value="NTF2-like"/>
    <property type="match status" value="1"/>
</dbReference>
<proteinExistence type="predicted"/>
<keyword evidence="3" id="KW-1185">Reference proteome</keyword>
<dbReference type="EMBL" id="CAJPDT010000115">
    <property type="protein sequence ID" value="CAF9939092.1"/>
    <property type="molecule type" value="Genomic_DNA"/>
</dbReference>
<gene>
    <name evidence="2" type="ORF">IMSHALPRED_001198</name>
</gene>
<reference evidence="2" key="1">
    <citation type="submission" date="2021-03" db="EMBL/GenBank/DDBJ databases">
        <authorList>
            <person name="Tagirdzhanova G."/>
        </authorList>
    </citation>
    <scope>NUCLEOTIDE SEQUENCE</scope>
</reference>
<dbReference type="OrthoDB" id="2896390at2759"/>
<protein>
    <recommendedName>
        <fullName evidence="4">Nuclear transport factor 2 family protein</fullName>
    </recommendedName>
</protein>
<sequence length="170" mass="18714">MSHSAPSAEALTGSEGTAKGSGPTNVPDEVAILEVVNKFLSCIKNKDRALMRSLVLPSGAATLIRRSKPVHLSLDAVVQRIPVESKTEMDEQIYNCKVHVDGDLGVAWTPYLFIEDGKLNHTGTNIFNMWKTESKGWIITGVADIAREVDERAFDAFGEADEWKKSRKSR</sequence>
<name>A0A8H3PEG4_9LECA</name>
<evidence type="ECO:0000256" key="1">
    <source>
        <dbReference type="SAM" id="MobiDB-lite"/>
    </source>
</evidence>
<evidence type="ECO:0000313" key="2">
    <source>
        <dbReference type="EMBL" id="CAF9939092.1"/>
    </source>
</evidence>
<dbReference type="AlphaFoldDB" id="A0A8H3PEG4"/>
<organism evidence="2 3">
    <name type="scientific">Imshaugia aleurites</name>
    <dbReference type="NCBI Taxonomy" id="172621"/>
    <lineage>
        <taxon>Eukaryota</taxon>
        <taxon>Fungi</taxon>
        <taxon>Dikarya</taxon>
        <taxon>Ascomycota</taxon>
        <taxon>Pezizomycotina</taxon>
        <taxon>Lecanoromycetes</taxon>
        <taxon>OSLEUM clade</taxon>
        <taxon>Lecanoromycetidae</taxon>
        <taxon>Lecanorales</taxon>
        <taxon>Lecanorineae</taxon>
        <taxon>Parmeliaceae</taxon>
        <taxon>Imshaugia</taxon>
    </lineage>
</organism>
<evidence type="ECO:0000313" key="3">
    <source>
        <dbReference type="Proteomes" id="UP000664534"/>
    </source>
</evidence>
<dbReference type="Proteomes" id="UP000664534">
    <property type="component" value="Unassembled WGS sequence"/>
</dbReference>
<feature type="region of interest" description="Disordered" evidence="1">
    <location>
        <begin position="1"/>
        <end position="24"/>
    </location>
</feature>
<comment type="caution">
    <text evidence="2">The sequence shown here is derived from an EMBL/GenBank/DDBJ whole genome shotgun (WGS) entry which is preliminary data.</text>
</comment>
<dbReference type="InterPro" id="IPR032710">
    <property type="entry name" value="NTF2-like_dom_sf"/>
</dbReference>
<dbReference type="Gene3D" id="3.10.450.50">
    <property type="match status" value="1"/>
</dbReference>
<accession>A0A8H3PEG4</accession>